<evidence type="ECO:0000313" key="3">
    <source>
        <dbReference type="Proteomes" id="UP001597393"/>
    </source>
</evidence>
<accession>A0ABW5NL82</accession>
<dbReference type="Gene3D" id="3.40.710.10">
    <property type="entry name" value="DD-peptidase/beta-lactamase superfamily"/>
    <property type="match status" value="1"/>
</dbReference>
<reference evidence="3" key="1">
    <citation type="journal article" date="2019" name="Int. J. Syst. Evol. Microbiol.">
        <title>The Global Catalogue of Microorganisms (GCM) 10K type strain sequencing project: providing services to taxonomists for standard genome sequencing and annotation.</title>
        <authorList>
            <consortium name="The Broad Institute Genomics Platform"/>
            <consortium name="The Broad Institute Genome Sequencing Center for Infectious Disease"/>
            <person name="Wu L."/>
            <person name="Ma J."/>
        </authorList>
    </citation>
    <scope>NUCLEOTIDE SEQUENCE [LARGE SCALE GENOMIC DNA]</scope>
    <source>
        <strain evidence="3">KCTC 42248</strain>
    </source>
</reference>
<keyword evidence="3" id="KW-1185">Reference proteome</keyword>
<dbReference type="InterPro" id="IPR001466">
    <property type="entry name" value="Beta-lactam-related"/>
</dbReference>
<dbReference type="EMBL" id="JBHUMA010000006">
    <property type="protein sequence ID" value="MFD2598612.1"/>
    <property type="molecule type" value="Genomic_DNA"/>
</dbReference>
<evidence type="ECO:0000313" key="2">
    <source>
        <dbReference type="EMBL" id="MFD2598612.1"/>
    </source>
</evidence>
<sequence length="382" mass="43441">MKLFGKILASFIGIIALTIALAYAFGYGYLVKAVWVTYLHGHNTAYLADYEHFDNHVIAHEKGQPWAIANADNKINLPDSLRDFHQDIKSIAYLIIHRDTIILEEYFDGYQVDSKSNSFSMAKSVVAAILGRAISEDKIKSIDQKIADYIPEIQGEFASDLTFRDLVTMSSGMKWSEDYYSPSSITTKLYFDGDIQSVMNTLPIYQAPGKKFIYQSGDTQLLGIAIQRATGKSLSTLLSDYFWKPMGAEHDALWQVDSEEQGIEKAYCCIASNARDFARFGKLYRDHGTWNGDQLLDSSYVAQSQTPRFSDSPEYGYGWWMGDFQGKPYFYMNGHLGQYVITIPEDDLMIVRLGHQTDKLSASNPKSNFYRFIQHTYQLLEK</sequence>
<keyword evidence="2" id="KW-0378">Hydrolase</keyword>
<dbReference type="PANTHER" id="PTHR43283:SF7">
    <property type="entry name" value="BETA-LACTAMASE-RELATED DOMAIN-CONTAINING PROTEIN"/>
    <property type="match status" value="1"/>
</dbReference>
<name>A0ABW5NL82_9SPHI</name>
<protein>
    <submittedName>
        <fullName evidence="2">Serine hydrolase domain-containing protein</fullName>
        <ecNumber evidence="2">3.-.-.-</ecNumber>
    </submittedName>
</protein>
<feature type="domain" description="Beta-lactamase-related" evidence="1">
    <location>
        <begin position="85"/>
        <end position="358"/>
    </location>
</feature>
<dbReference type="EC" id="3.-.-.-" evidence="2"/>
<evidence type="ECO:0000259" key="1">
    <source>
        <dbReference type="Pfam" id="PF00144"/>
    </source>
</evidence>
<gene>
    <name evidence="2" type="ORF">ACFSQ3_06570</name>
</gene>
<dbReference type="Pfam" id="PF00144">
    <property type="entry name" value="Beta-lactamase"/>
    <property type="match status" value="1"/>
</dbReference>
<comment type="caution">
    <text evidence="2">The sequence shown here is derived from an EMBL/GenBank/DDBJ whole genome shotgun (WGS) entry which is preliminary data.</text>
</comment>
<dbReference type="GO" id="GO:0016787">
    <property type="term" value="F:hydrolase activity"/>
    <property type="evidence" value="ECO:0007669"/>
    <property type="project" value="UniProtKB-KW"/>
</dbReference>
<dbReference type="PANTHER" id="PTHR43283">
    <property type="entry name" value="BETA-LACTAMASE-RELATED"/>
    <property type="match status" value="1"/>
</dbReference>
<proteinExistence type="predicted"/>
<dbReference type="InterPro" id="IPR012338">
    <property type="entry name" value="Beta-lactam/transpept-like"/>
</dbReference>
<dbReference type="Proteomes" id="UP001597393">
    <property type="component" value="Unassembled WGS sequence"/>
</dbReference>
<dbReference type="RefSeq" id="WP_380868656.1">
    <property type="nucleotide sequence ID" value="NZ_JBHUMA010000006.1"/>
</dbReference>
<organism evidence="2 3">
    <name type="scientific">Sphingobacterium corticis</name>
    <dbReference type="NCBI Taxonomy" id="1812823"/>
    <lineage>
        <taxon>Bacteria</taxon>
        <taxon>Pseudomonadati</taxon>
        <taxon>Bacteroidota</taxon>
        <taxon>Sphingobacteriia</taxon>
        <taxon>Sphingobacteriales</taxon>
        <taxon>Sphingobacteriaceae</taxon>
        <taxon>Sphingobacterium</taxon>
    </lineage>
</organism>
<dbReference type="InterPro" id="IPR050789">
    <property type="entry name" value="Diverse_Enzym_Activities"/>
</dbReference>
<dbReference type="SUPFAM" id="SSF56601">
    <property type="entry name" value="beta-lactamase/transpeptidase-like"/>
    <property type="match status" value="1"/>
</dbReference>